<dbReference type="PROSITE" id="PS50995">
    <property type="entry name" value="HTH_MARR_2"/>
    <property type="match status" value="1"/>
</dbReference>
<dbReference type="Proteomes" id="UP000239494">
    <property type="component" value="Unassembled WGS sequence"/>
</dbReference>
<dbReference type="InterPro" id="IPR036388">
    <property type="entry name" value="WH-like_DNA-bd_sf"/>
</dbReference>
<evidence type="ECO:0000313" key="6">
    <source>
        <dbReference type="Proteomes" id="UP000239494"/>
    </source>
</evidence>
<dbReference type="PANTHER" id="PTHR33164:SF106">
    <property type="entry name" value="TRANSCRIPTIONAL REGULATORY PROTEIN"/>
    <property type="match status" value="1"/>
</dbReference>
<dbReference type="EMBL" id="PVTF01000010">
    <property type="protein sequence ID" value="PRY37320.1"/>
    <property type="molecule type" value="Genomic_DNA"/>
</dbReference>
<evidence type="ECO:0000313" key="5">
    <source>
        <dbReference type="EMBL" id="PRY37320.1"/>
    </source>
</evidence>
<keyword evidence="3" id="KW-0804">Transcription</keyword>
<evidence type="ECO:0000259" key="4">
    <source>
        <dbReference type="PROSITE" id="PS50995"/>
    </source>
</evidence>
<dbReference type="GO" id="GO:0003677">
    <property type="term" value="F:DNA binding"/>
    <property type="evidence" value="ECO:0007669"/>
    <property type="project" value="UniProtKB-KW"/>
</dbReference>
<dbReference type="SUPFAM" id="SSF46785">
    <property type="entry name" value="Winged helix' DNA-binding domain"/>
    <property type="match status" value="1"/>
</dbReference>
<organism evidence="5 6">
    <name type="scientific">Umezawaea tangerina</name>
    <dbReference type="NCBI Taxonomy" id="84725"/>
    <lineage>
        <taxon>Bacteria</taxon>
        <taxon>Bacillati</taxon>
        <taxon>Actinomycetota</taxon>
        <taxon>Actinomycetes</taxon>
        <taxon>Pseudonocardiales</taxon>
        <taxon>Pseudonocardiaceae</taxon>
        <taxon>Umezawaea</taxon>
    </lineage>
</organism>
<sequence length="155" mass="16549">MPGMAEDRGVDLGRELSTAVVMFHEAVGQHLGVSAGDQRALALIRGGPLSAGALAKEIGLTPGAVTGMIDRLEAAGLVRREVDPNDRRRILVGSTDSGISAHSGLFDELAAAMRRMATRYTPAEQAVIDDYVVRTVAILRGQTERLTERKQSGKR</sequence>
<feature type="domain" description="HTH marR-type" evidence="4">
    <location>
        <begin position="9"/>
        <end position="137"/>
    </location>
</feature>
<evidence type="ECO:0000256" key="3">
    <source>
        <dbReference type="ARBA" id="ARBA00023163"/>
    </source>
</evidence>
<dbReference type="InterPro" id="IPR036390">
    <property type="entry name" value="WH_DNA-bd_sf"/>
</dbReference>
<reference evidence="5 6" key="1">
    <citation type="submission" date="2018-03" db="EMBL/GenBank/DDBJ databases">
        <title>Genomic Encyclopedia of Archaeal and Bacterial Type Strains, Phase II (KMG-II): from individual species to whole genera.</title>
        <authorList>
            <person name="Goeker M."/>
        </authorList>
    </citation>
    <scope>NUCLEOTIDE SEQUENCE [LARGE SCALE GENOMIC DNA]</scope>
    <source>
        <strain evidence="5 6">DSM 44720</strain>
    </source>
</reference>
<dbReference type="PROSITE" id="PS01117">
    <property type="entry name" value="HTH_MARR_1"/>
    <property type="match status" value="1"/>
</dbReference>
<dbReference type="InterPro" id="IPR000835">
    <property type="entry name" value="HTH_MarR-typ"/>
</dbReference>
<name>A0A2T0SVA0_9PSEU</name>
<proteinExistence type="predicted"/>
<evidence type="ECO:0000256" key="2">
    <source>
        <dbReference type="ARBA" id="ARBA00023125"/>
    </source>
</evidence>
<dbReference type="AlphaFoldDB" id="A0A2T0SVA0"/>
<dbReference type="GO" id="GO:0003700">
    <property type="term" value="F:DNA-binding transcription factor activity"/>
    <property type="evidence" value="ECO:0007669"/>
    <property type="project" value="InterPro"/>
</dbReference>
<keyword evidence="2 5" id="KW-0238">DNA-binding</keyword>
<dbReference type="InterPro" id="IPR023187">
    <property type="entry name" value="Tscrpt_reg_MarR-type_CS"/>
</dbReference>
<dbReference type="PRINTS" id="PR00598">
    <property type="entry name" value="HTHMARR"/>
</dbReference>
<dbReference type="InterPro" id="IPR039422">
    <property type="entry name" value="MarR/SlyA-like"/>
</dbReference>
<dbReference type="PANTHER" id="PTHR33164">
    <property type="entry name" value="TRANSCRIPTIONAL REGULATOR, MARR FAMILY"/>
    <property type="match status" value="1"/>
</dbReference>
<dbReference type="GO" id="GO:0006950">
    <property type="term" value="P:response to stress"/>
    <property type="evidence" value="ECO:0007669"/>
    <property type="project" value="TreeGrafter"/>
</dbReference>
<dbReference type="Gene3D" id="1.10.10.10">
    <property type="entry name" value="Winged helix-like DNA-binding domain superfamily/Winged helix DNA-binding domain"/>
    <property type="match status" value="1"/>
</dbReference>
<dbReference type="CDD" id="cd00090">
    <property type="entry name" value="HTH_ARSR"/>
    <property type="match status" value="1"/>
</dbReference>
<accession>A0A2T0SVA0</accession>
<dbReference type="SMART" id="SM00347">
    <property type="entry name" value="HTH_MARR"/>
    <property type="match status" value="1"/>
</dbReference>
<protein>
    <submittedName>
        <fullName evidence="5">DNA-binding MarR family transcriptional regulator</fullName>
    </submittedName>
</protein>
<dbReference type="Pfam" id="PF01047">
    <property type="entry name" value="MarR"/>
    <property type="match status" value="1"/>
</dbReference>
<keyword evidence="6" id="KW-1185">Reference proteome</keyword>
<comment type="caution">
    <text evidence="5">The sequence shown here is derived from an EMBL/GenBank/DDBJ whole genome shotgun (WGS) entry which is preliminary data.</text>
</comment>
<keyword evidence="1" id="KW-0805">Transcription regulation</keyword>
<gene>
    <name evidence="5" type="ORF">CLV43_110131</name>
</gene>
<dbReference type="InterPro" id="IPR011991">
    <property type="entry name" value="ArsR-like_HTH"/>
</dbReference>
<evidence type="ECO:0000256" key="1">
    <source>
        <dbReference type="ARBA" id="ARBA00023015"/>
    </source>
</evidence>